<dbReference type="GO" id="GO:0050664">
    <property type="term" value="F:oxidoreductase activity, acting on NAD(P)H, oxygen as acceptor"/>
    <property type="evidence" value="ECO:0007669"/>
    <property type="project" value="TreeGrafter"/>
</dbReference>
<evidence type="ECO:0000313" key="5">
    <source>
        <dbReference type="EMBL" id="KAF9885642.1"/>
    </source>
</evidence>
<dbReference type="PRINTS" id="PR00080">
    <property type="entry name" value="SDRFAMILY"/>
</dbReference>
<dbReference type="PANTHER" id="PTHR43008">
    <property type="entry name" value="BENZIL REDUCTASE"/>
    <property type="match status" value="1"/>
</dbReference>
<dbReference type="InterPro" id="IPR036291">
    <property type="entry name" value="NAD(P)-bd_dom_sf"/>
</dbReference>
<dbReference type="Pfam" id="PF13561">
    <property type="entry name" value="adh_short_C2"/>
    <property type="match status" value="1"/>
</dbReference>
<dbReference type="PROSITE" id="PS00061">
    <property type="entry name" value="ADH_SHORT"/>
    <property type="match status" value="1"/>
</dbReference>
<evidence type="ECO:0000256" key="2">
    <source>
        <dbReference type="ARBA" id="ARBA00022857"/>
    </source>
</evidence>
<dbReference type="EMBL" id="VCAU01000092">
    <property type="protein sequence ID" value="KAF9885642.1"/>
    <property type="molecule type" value="Genomic_DNA"/>
</dbReference>
<organism evidence="5 6">
    <name type="scientific">Aspergillus nanangensis</name>
    <dbReference type="NCBI Taxonomy" id="2582783"/>
    <lineage>
        <taxon>Eukaryota</taxon>
        <taxon>Fungi</taxon>
        <taxon>Dikarya</taxon>
        <taxon>Ascomycota</taxon>
        <taxon>Pezizomycotina</taxon>
        <taxon>Eurotiomycetes</taxon>
        <taxon>Eurotiomycetidae</taxon>
        <taxon>Eurotiales</taxon>
        <taxon>Aspergillaceae</taxon>
        <taxon>Aspergillus</taxon>
        <taxon>Aspergillus subgen. Circumdati</taxon>
    </lineage>
</organism>
<dbReference type="FunFam" id="3.40.50.720:FF:000245">
    <property type="entry name" value="Short chain dehydrogenase, putative"/>
    <property type="match status" value="1"/>
</dbReference>
<comment type="similarity">
    <text evidence="1">Belongs to the short-chain dehydrogenases/reductases (SDR) family.</text>
</comment>
<evidence type="ECO:0000256" key="4">
    <source>
        <dbReference type="SAM" id="MobiDB-lite"/>
    </source>
</evidence>
<evidence type="ECO:0000256" key="1">
    <source>
        <dbReference type="ARBA" id="ARBA00006484"/>
    </source>
</evidence>
<dbReference type="AlphaFoldDB" id="A0AAD4GQM2"/>
<dbReference type="PANTHER" id="PTHR43008:SF10">
    <property type="entry name" value="CHAIN DEHYDROGENASE_OXIDOREDUCTASE, PUTATIVE (AFU_ORTHOLOGUE AFUA_2G15740)-RELATED"/>
    <property type="match status" value="1"/>
</dbReference>
<dbReference type="SUPFAM" id="SSF51735">
    <property type="entry name" value="NAD(P)-binding Rossmann-fold domains"/>
    <property type="match status" value="1"/>
</dbReference>
<dbReference type="GO" id="GO:0044550">
    <property type="term" value="P:secondary metabolite biosynthetic process"/>
    <property type="evidence" value="ECO:0007669"/>
    <property type="project" value="UniProtKB-ARBA"/>
</dbReference>
<sequence>MCNLLTVAKQHGHTAPETKPEPPAPSGRPPRKAYPNFSLRDRVYVITGGGRGLGLAQAEAISQAGAKVHCFDRLPEPDPGFYLAQEDARRYRGSLHYHHVDVRSSEGLDQAVAGIVSLHGKINGLVAAAGVQQLKQAVDYTSQDVAEMMDINYTGVFMSASSVARQMIARQTGGSIVLVASMSGIIANKGLKSPVYNSSKAAVSQLCRNLAMEWGKHGIRINALCPGHIVTPMVQKNFEEVPGLRETWERENMLGRLASPEEFTGATIFLLSDSSSFMTGSNLVIDGGHTAW</sequence>
<dbReference type="GO" id="GO:0016616">
    <property type="term" value="F:oxidoreductase activity, acting on the CH-OH group of donors, NAD or NADP as acceptor"/>
    <property type="evidence" value="ECO:0007669"/>
    <property type="project" value="UniProtKB-ARBA"/>
</dbReference>
<reference evidence="5" key="2">
    <citation type="submission" date="2020-02" db="EMBL/GenBank/DDBJ databases">
        <authorList>
            <person name="Gilchrist C.L.M."/>
            <person name="Chooi Y.-H."/>
        </authorList>
    </citation>
    <scope>NUCLEOTIDE SEQUENCE</scope>
    <source>
        <strain evidence="5">MST-FP2251</strain>
    </source>
</reference>
<proteinExistence type="inferred from homology"/>
<comment type="caution">
    <text evidence="5">The sequence shown here is derived from an EMBL/GenBank/DDBJ whole genome shotgun (WGS) entry which is preliminary data.</text>
</comment>
<dbReference type="Gene3D" id="3.40.50.720">
    <property type="entry name" value="NAD(P)-binding Rossmann-like Domain"/>
    <property type="match status" value="1"/>
</dbReference>
<dbReference type="InterPro" id="IPR020904">
    <property type="entry name" value="Sc_DH/Rdtase_CS"/>
</dbReference>
<keyword evidence="2" id="KW-0521">NADP</keyword>
<reference evidence="5" key="1">
    <citation type="journal article" date="2019" name="Beilstein J. Org. Chem.">
        <title>Nanangenines: drimane sesquiterpenoids as the dominant metabolite cohort of a novel Australian fungus, Aspergillus nanangensis.</title>
        <authorList>
            <person name="Lacey H.J."/>
            <person name="Gilchrist C.L.M."/>
            <person name="Crombie A."/>
            <person name="Kalaitzis J.A."/>
            <person name="Vuong D."/>
            <person name="Rutledge P.J."/>
            <person name="Turner P."/>
            <person name="Pitt J.I."/>
            <person name="Lacey E."/>
            <person name="Chooi Y.H."/>
            <person name="Piggott A.M."/>
        </authorList>
    </citation>
    <scope>NUCLEOTIDE SEQUENCE</scope>
    <source>
        <strain evidence="5">MST-FP2251</strain>
    </source>
</reference>
<accession>A0AAD4GQM2</accession>
<protein>
    <submittedName>
        <fullName evidence="5">Uncharacterized protein</fullName>
    </submittedName>
</protein>
<evidence type="ECO:0000256" key="3">
    <source>
        <dbReference type="ARBA" id="ARBA00023002"/>
    </source>
</evidence>
<name>A0AAD4GQM2_ASPNN</name>
<dbReference type="InterPro" id="IPR002347">
    <property type="entry name" value="SDR_fam"/>
</dbReference>
<gene>
    <name evidence="5" type="ORF">FE257_012733</name>
</gene>
<dbReference type="Proteomes" id="UP001194746">
    <property type="component" value="Unassembled WGS sequence"/>
</dbReference>
<evidence type="ECO:0000313" key="6">
    <source>
        <dbReference type="Proteomes" id="UP001194746"/>
    </source>
</evidence>
<feature type="region of interest" description="Disordered" evidence="4">
    <location>
        <begin position="8"/>
        <end position="35"/>
    </location>
</feature>
<dbReference type="PRINTS" id="PR00081">
    <property type="entry name" value="GDHRDH"/>
</dbReference>
<keyword evidence="6" id="KW-1185">Reference proteome</keyword>
<keyword evidence="3" id="KW-0560">Oxidoreductase</keyword>